<name>A0A8H6IEU4_9AGAR</name>
<dbReference type="Proteomes" id="UP000521943">
    <property type="component" value="Unassembled WGS sequence"/>
</dbReference>
<evidence type="ECO:0000313" key="3">
    <source>
        <dbReference type="Proteomes" id="UP000521943"/>
    </source>
</evidence>
<dbReference type="OrthoDB" id="3191568at2759"/>
<protein>
    <recommendedName>
        <fullName evidence="1">DUF6593 domain-containing protein</fullName>
    </recommendedName>
</protein>
<accession>A0A8H6IEU4</accession>
<organism evidence="2 3">
    <name type="scientific">Ephemerocybe angulata</name>
    <dbReference type="NCBI Taxonomy" id="980116"/>
    <lineage>
        <taxon>Eukaryota</taxon>
        <taxon>Fungi</taxon>
        <taxon>Dikarya</taxon>
        <taxon>Basidiomycota</taxon>
        <taxon>Agaricomycotina</taxon>
        <taxon>Agaricomycetes</taxon>
        <taxon>Agaricomycetidae</taxon>
        <taxon>Agaricales</taxon>
        <taxon>Agaricineae</taxon>
        <taxon>Psathyrellaceae</taxon>
        <taxon>Ephemerocybe</taxon>
    </lineage>
</organism>
<sequence length="200" mass="22191">MFYNNPFEAWSGGDSSQSASVLWQGTNPAPSVFGALPYPTDPSTMASFFFTAYKPNIFNCTIVGPKSQPCYRIVTDNQMPGYTVVKDAEGKSVSLIEWQQMPSLEIRGMVSKQHVKTWLRLSPNRDSRAMDVRGMKYMWVPRDKTINLYAASSGSPTFMARINRANGAIVLEMTPDAMQLGVLEPALTACLLMQCGRNID</sequence>
<comment type="caution">
    <text evidence="2">The sequence shown here is derived from an EMBL/GenBank/DDBJ whole genome shotgun (WGS) entry which is preliminary data.</text>
</comment>
<dbReference type="InterPro" id="IPR046528">
    <property type="entry name" value="DUF6593"/>
</dbReference>
<evidence type="ECO:0000259" key="1">
    <source>
        <dbReference type="Pfam" id="PF20236"/>
    </source>
</evidence>
<proteinExistence type="predicted"/>
<evidence type="ECO:0000313" key="2">
    <source>
        <dbReference type="EMBL" id="KAF6764290.1"/>
    </source>
</evidence>
<dbReference type="AlphaFoldDB" id="A0A8H6IEU4"/>
<dbReference type="EMBL" id="JACGCI010000004">
    <property type="protein sequence ID" value="KAF6764290.1"/>
    <property type="molecule type" value="Genomic_DNA"/>
</dbReference>
<gene>
    <name evidence="2" type="ORF">DFP72DRAFT_986374</name>
</gene>
<keyword evidence="3" id="KW-1185">Reference proteome</keyword>
<feature type="domain" description="DUF6593" evidence="1">
    <location>
        <begin position="56"/>
        <end position="178"/>
    </location>
</feature>
<reference evidence="2 3" key="1">
    <citation type="submission" date="2020-07" db="EMBL/GenBank/DDBJ databases">
        <title>Comparative genomics of pyrophilous fungi reveals a link between fire events and developmental genes.</title>
        <authorList>
            <consortium name="DOE Joint Genome Institute"/>
            <person name="Steindorff A.S."/>
            <person name="Carver A."/>
            <person name="Calhoun S."/>
            <person name="Stillman K."/>
            <person name="Liu H."/>
            <person name="Lipzen A."/>
            <person name="Pangilinan J."/>
            <person name="Labutti K."/>
            <person name="Bruns T.D."/>
            <person name="Grigoriev I.V."/>
        </authorList>
    </citation>
    <scope>NUCLEOTIDE SEQUENCE [LARGE SCALE GENOMIC DNA]</scope>
    <source>
        <strain evidence="2 3">CBS 144469</strain>
    </source>
</reference>
<dbReference type="Pfam" id="PF20236">
    <property type="entry name" value="DUF6593"/>
    <property type="match status" value="1"/>
</dbReference>